<proteinExistence type="inferred from homology"/>
<evidence type="ECO:0000313" key="6">
    <source>
        <dbReference type="Proteomes" id="UP001378960"/>
    </source>
</evidence>
<keyword evidence="4" id="KW-0175">Coiled coil</keyword>
<protein>
    <submittedName>
        <fullName evidence="5">Mitochondrial 37S ribosomal protein</fullName>
    </submittedName>
</protein>
<dbReference type="Pfam" id="PF00312">
    <property type="entry name" value="Ribosomal_S15"/>
    <property type="match status" value="1"/>
</dbReference>
<accession>A0AAV5R2A1</accession>
<dbReference type="InterPro" id="IPR005290">
    <property type="entry name" value="Ribosomal_uS15_bac-type"/>
</dbReference>
<gene>
    <name evidence="5" type="ORF">DAPK24_013310</name>
</gene>
<dbReference type="GO" id="GO:1990904">
    <property type="term" value="C:ribonucleoprotein complex"/>
    <property type="evidence" value="ECO:0007669"/>
    <property type="project" value="UniProtKB-KW"/>
</dbReference>
<dbReference type="GO" id="GO:0006412">
    <property type="term" value="P:translation"/>
    <property type="evidence" value="ECO:0007669"/>
    <property type="project" value="InterPro"/>
</dbReference>
<evidence type="ECO:0000256" key="1">
    <source>
        <dbReference type="ARBA" id="ARBA00008434"/>
    </source>
</evidence>
<dbReference type="SUPFAM" id="SSF47060">
    <property type="entry name" value="S15/NS1 RNA-binding domain"/>
    <property type="match status" value="1"/>
</dbReference>
<dbReference type="SMART" id="SM01387">
    <property type="entry name" value="Ribosomal_S15"/>
    <property type="match status" value="1"/>
</dbReference>
<dbReference type="NCBIfam" id="TIGR00952">
    <property type="entry name" value="S15_bact"/>
    <property type="match status" value="1"/>
</dbReference>
<dbReference type="GO" id="GO:0003735">
    <property type="term" value="F:structural constituent of ribosome"/>
    <property type="evidence" value="ECO:0007669"/>
    <property type="project" value="InterPro"/>
</dbReference>
<dbReference type="InterPro" id="IPR009068">
    <property type="entry name" value="uS15_NS1_RNA-bd_sf"/>
</dbReference>
<keyword evidence="2 5" id="KW-0689">Ribosomal protein</keyword>
<evidence type="ECO:0000256" key="2">
    <source>
        <dbReference type="ARBA" id="ARBA00022980"/>
    </source>
</evidence>
<keyword evidence="6" id="KW-1185">Reference proteome</keyword>
<dbReference type="Proteomes" id="UP001378960">
    <property type="component" value="Unassembled WGS sequence"/>
</dbReference>
<name>A0AAV5R2A1_PICKL</name>
<dbReference type="PANTHER" id="PTHR23321:SF26">
    <property type="entry name" value="SMALL RIBOSOMAL SUBUNIT PROTEIN US15M"/>
    <property type="match status" value="1"/>
</dbReference>
<comment type="similarity">
    <text evidence="1">Belongs to the universal ribosomal protein uS15 family.</text>
</comment>
<dbReference type="GO" id="GO:0005840">
    <property type="term" value="C:ribosome"/>
    <property type="evidence" value="ECO:0007669"/>
    <property type="project" value="UniProtKB-KW"/>
</dbReference>
<dbReference type="AlphaFoldDB" id="A0AAV5R2A1"/>
<dbReference type="EMBL" id="BTGB01000001">
    <property type="protein sequence ID" value="GMM44756.1"/>
    <property type="molecule type" value="Genomic_DNA"/>
</dbReference>
<evidence type="ECO:0000313" key="5">
    <source>
        <dbReference type="EMBL" id="GMM44756.1"/>
    </source>
</evidence>
<dbReference type="InterPro" id="IPR000589">
    <property type="entry name" value="Ribosomal_uS15"/>
</dbReference>
<dbReference type="PANTHER" id="PTHR23321">
    <property type="entry name" value="RIBOSOMAL PROTEIN S15, BACTERIAL AND ORGANELLAR"/>
    <property type="match status" value="1"/>
</dbReference>
<comment type="caution">
    <text evidence="5">The sequence shown here is derived from an EMBL/GenBank/DDBJ whole genome shotgun (WGS) entry which is preliminary data.</text>
</comment>
<dbReference type="Gene3D" id="1.10.287.10">
    <property type="entry name" value="S15/NS1, RNA-binding"/>
    <property type="match status" value="1"/>
</dbReference>
<sequence length="304" mass="35865">MYSNSIYNKTVILGNNISKNILSNVRNYHPVVLPKAIKKAKSIEKKKKNIAFKNTVENKTEKVDPILGKPNNPFIERLKLEIQEPNILSKGYNLNDVDRLLFGAKEVLKNKAINLIGSTTESIENIEKKENEKREILLRILTLRNADNVEKQKVLNQLAIKEFQRFDGDTGSSEVQAAVMTIEIYNLMDHIKKNPQDKVHIRKVRMLTQKRQRILRYLKRDQPQKYFWTIEKLGLTDDNVHMEFNMDRKYMDEFEIWPGRTLVNINKKENEELKKKRRMEKQALRRALHEKLLAKEQQIENESQ</sequence>
<organism evidence="5 6">
    <name type="scientific">Pichia kluyveri</name>
    <name type="common">Yeast</name>
    <dbReference type="NCBI Taxonomy" id="36015"/>
    <lineage>
        <taxon>Eukaryota</taxon>
        <taxon>Fungi</taxon>
        <taxon>Dikarya</taxon>
        <taxon>Ascomycota</taxon>
        <taxon>Saccharomycotina</taxon>
        <taxon>Pichiomycetes</taxon>
        <taxon>Pichiales</taxon>
        <taxon>Pichiaceae</taxon>
        <taxon>Pichia</taxon>
    </lineage>
</organism>
<dbReference type="HAMAP" id="MF_01343_B">
    <property type="entry name" value="Ribosomal_uS15_B"/>
    <property type="match status" value="1"/>
</dbReference>
<dbReference type="CDD" id="cd00353">
    <property type="entry name" value="Ribosomal_S15p_S13e"/>
    <property type="match status" value="1"/>
</dbReference>
<reference evidence="5 6" key="1">
    <citation type="journal article" date="2023" name="Elife">
        <title>Identification of key yeast species and microbe-microbe interactions impacting larval growth of Drosophila in the wild.</title>
        <authorList>
            <person name="Mure A."/>
            <person name="Sugiura Y."/>
            <person name="Maeda R."/>
            <person name="Honda K."/>
            <person name="Sakurai N."/>
            <person name="Takahashi Y."/>
            <person name="Watada M."/>
            <person name="Katoh T."/>
            <person name="Gotoh A."/>
            <person name="Gotoh Y."/>
            <person name="Taniguchi I."/>
            <person name="Nakamura K."/>
            <person name="Hayashi T."/>
            <person name="Katayama T."/>
            <person name="Uemura T."/>
            <person name="Hattori Y."/>
        </authorList>
    </citation>
    <scope>NUCLEOTIDE SEQUENCE [LARGE SCALE GENOMIC DNA]</scope>
    <source>
        <strain evidence="5 6">PK-24</strain>
    </source>
</reference>
<evidence type="ECO:0000256" key="4">
    <source>
        <dbReference type="SAM" id="Coils"/>
    </source>
</evidence>
<keyword evidence="3" id="KW-0687">Ribonucleoprotein</keyword>
<evidence type="ECO:0000256" key="3">
    <source>
        <dbReference type="ARBA" id="ARBA00023274"/>
    </source>
</evidence>
<feature type="coiled-coil region" evidence="4">
    <location>
        <begin position="262"/>
        <end position="290"/>
    </location>
</feature>
<dbReference type="GO" id="GO:0005737">
    <property type="term" value="C:cytoplasm"/>
    <property type="evidence" value="ECO:0007669"/>
    <property type="project" value="UniProtKB-ARBA"/>
</dbReference>